<comment type="catalytic activity">
    <reaction evidence="13">
        <text>L-dopachrome = 5,6-dihydroxyindole-2-carboxylate</text>
        <dbReference type="Rhea" id="RHEA:13041"/>
        <dbReference type="ChEBI" id="CHEBI:16875"/>
        <dbReference type="ChEBI" id="CHEBI:57509"/>
        <dbReference type="EC" id="5.3.3.12"/>
    </reaction>
</comment>
<dbReference type="EC" id="5.3.3.12" evidence="15"/>
<keyword evidence="5" id="KW-0479">Metal-binding</keyword>
<evidence type="ECO:0000313" key="22">
    <source>
        <dbReference type="Ensembl" id="ENSCCRP00010077128.1"/>
    </source>
</evidence>
<evidence type="ECO:0000313" key="23">
    <source>
        <dbReference type="Proteomes" id="UP000694427"/>
    </source>
</evidence>
<name>A0A8C1MHQ5_CYPCA</name>
<dbReference type="GO" id="GO:0004167">
    <property type="term" value="F:dopachrome isomerase activity"/>
    <property type="evidence" value="ECO:0007669"/>
    <property type="project" value="UniProtKB-EC"/>
</dbReference>
<evidence type="ECO:0000256" key="8">
    <source>
        <dbReference type="ARBA" id="ARBA00022989"/>
    </source>
</evidence>
<keyword evidence="6 20" id="KW-0732">Signal</keyword>
<evidence type="ECO:0000256" key="14">
    <source>
        <dbReference type="ARBA" id="ARBA00037907"/>
    </source>
</evidence>
<evidence type="ECO:0000256" key="18">
    <source>
        <dbReference type="ARBA" id="ARBA00042019"/>
    </source>
</evidence>
<dbReference type="Pfam" id="PF00264">
    <property type="entry name" value="Tyrosinase"/>
    <property type="match status" value="1"/>
</dbReference>
<comment type="function">
    <text evidence="19">Plays a role in melanin biosynthesis. Catalyzes the conversion of L-dopachrome into 5,6-dihydroxyindole-2-carboxylic acid (DHICA).</text>
</comment>
<keyword evidence="7" id="KW-0862">Zinc</keyword>
<dbReference type="GO" id="GO:0006583">
    <property type="term" value="P:melanin biosynthetic process from tyrosine"/>
    <property type="evidence" value="ECO:0007669"/>
    <property type="project" value="TreeGrafter"/>
</dbReference>
<evidence type="ECO:0000256" key="19">
    <source>
        <dbReference type="ARBA" id="ARBA00045930"/>
    </source>
</evidence>
<evidence type="ECO:0000256" key="20">
    <source>
        <dbReference type="SAM" id="SignalP"/>
    </source>
</evidence>
<evidence type="ECO:0000256" key="15">
    <source>
        <dbReference type="ARBA" id="ARBA00038932"/>
    </source>
</evidence>
<dbReference type="InterPro" id="IPR050316">
    <property type="entry name" value="Tyrosinase/Hemocyanin"/>
</dbReference>
<dbReference type="PANTHER" id="PTHR11474">
    <property type="entry name" value="TYROSINASE FAMILY MEMBER"/>
    <property type="match status" value="1"/>
</dbReference>
<evidence type="ECO:0000256" key="2">
    <source>
        <dbReference type="ARBA" id="ARBA00004573"/>
    </source>
</evidence>
<dbReference type="Proteomes" id="UP000694427">
    <property type="component" value="Unplaced"/>
</dbReference>
<evidence type="ECO:0000256" key="9">
    <source>
        <dbReference type="ARBA" id="ARBA00023101"/>
    </source>
</evidence>
<keyword evidence="9" id="KW-0470">Melanin biosynthesis</keyword>
<keyword evidence="12" id="KW-0413">Isomerase</keyword>
<dbReference type="PANTHER" id="PTHR11474:SF4">
    <property type="entry name" value="L-DOPACHROME TAUTOMERASE"/>
    <property type="match status" value="1"/>
</dbReference>
<dbReference type="PRINTS" id="PR00092">
    <property type="entry name" value="TYROSINASE"/>
</dbReference>
<dbReference type="Gene3D" id="1.10.1280.10">
    <property type="entry name" value="Di-copper center containing domain from catechol oxidase"/>
    <property type="match status" value="1"/>
</dbReference>
<dbReference type="GO" id="GO:0033162">
    <property type="term" value="C:melanosome membrane"/>
    <property type="evidence" value="ECO:0007669"/>
    <property type="project" value="UniProtKB-SubCell"/>
</dbReference>
<dbReference type="GO" id="GO:0016491">
    <property type="term" value="F:oxidoreductase activity"/>
    <property type="evidence" value="ECO:0007669"/>
    <property type="project" value="InterPro"/>
</dbReference>
<protein>
    <recommendedName>
        <fullName evidence="16">L-dopachrome tautomerase</fullName>
        <ecNumber evidence="15">5.3.3.12</ecNumber>
    </recommendedName>
    <alternativeName>
        <fullName evidence="18">L-dopachrome Delta-isomerase</fullName>
    </alternativeName>
    <alternativeName>
        <fullName evidence="17">Tyrosinase-related protein 2</fullName>
    </alternativeName>
</protein>
<keyword evidence="8" id="KW-1133">Transmembrane helix</keyword>
<evidence type="ECO:0000256" key="11">
    <source>
        <dbReference type="ARBA" id="ARBA00023180"/>
    </source>
</evidence>
<dbReference type="Ensembl" id="ENSCCRT00010085572.1">
    <property type="protein sequence ID" value="ENSCCRP00010077128.1"/>
    <property type="gene ID" value="ENSCCRG00010033711.1"/>
</dbReference>
<dbReference type="AlphaFoldDB" id="A0A8C1MHQ5"/>
<dbReference type="PROSITE" id="PS00498">
    <property type="entry name" value="TYROSINASE_2"/>
    <property type="match status" value="1"/>
</dbReference>
<keyword evidence="23" id="KW-1185">Reference proteome</keyword>
<evidence type="ECO:0000256" key="1">
    <source>
        <dbReference type="ARBA" id="ARBA00001947"/>
    </source>
</evidence>
<evidence type="ECO:0000256" key="13">
    <source>
        <dbReference type="ARBA" id="ARBA00036823"/>
    </source>
</evidence>
<reference evidence="22" key="2">
    <citation type="submission" date="2025-09" db="UniProtKB">
        <authorList>
            <consortium name="Ensembl"/>
        </authorList>
    </citation>
    <scope>IDENTIFICATION</scope>
</reference>
<evidence type="ECO:0000256" key="12">
    <source>
        <dbReference type="ARBA" id="ARBA00023235"/>
    </source>
</evidence>
<dbReference type="GO" id="GO:0002052">
    <property type="term" value="P:positive regulation of neuroblast proliferation"/>
    <property type="evidence" value="ECO:0007669"/>
    <property type="project" value="TreeGrafter"/>
</dbReference>
<dbReference type="SUPFAM" id="SSF48056">
    <property type="entry name" value="Di-copper centre-containing domain"/>
    <property type="match status" value="1"/>
</dbReference>
<evidence type="ECO:0000259" key="21">
    <source>
        <dbReference type="PROSITE" id="PS00498"/>
    </source>
</evidence>
<comment type="pathway">
    <text evidence="14">Pigment biosynthesis; melanin biosynthesis.</text>
</comment>
<feature type="domain" description="Tyrosinase copper-binding" evidence="21">
    <location>
        <begin position="229"/>
        <end position="240"/>
    </location>
</feature>
<comment type="subcellular location">
    <subcellularLocation>
        <location evidence="2">Melanosome membrane</location>
        <topology evidence="2">Single-pass type I membrane protein</topology>
    </subcellularLocation>
</comment>
<feature type="chain" id="PRO_5034055060" description="L-dopachrome tautomerase" evidence="20">
    <location>
        <begin position="22"/>
        <end position="335"/>
    </location>
</feature>
<evidence type="ECO:0000256" key="17">
    <source>
        <dbReference type="ARBA" id="ARBA00041443"/>
    </source>
</evidence>
<dbReference type="InterPro" id="IPR008922">
    <property type="entry name" value="Di-copper_centre_dom_sf"/>
</dbReference>
<evidence type="ECO:0000256" key="6">
    <source>
        <dbReference type="ARBA" id="ARBA00022729"/>
    </source>
</evidence>
<evidence type="ECO:0000256" key="4">
    <source>
        <dbReference type="ARBA" id="ARBA00022692"/>
    </source>
</evidence>
<evidence type="ECO:0000256" key="16">
    <source>
        <dbReference type="ARBA" id="ARBA00039823"/>
    </source>
</evidence>
<evidence type="ECO:0000256" key="10">
    <source>
        <dbReference type="ARBA" id="ARBA00023136"/>
    </source>
</evidence>
<evidence type="ECO:0000256" key="3">
    <source>
        <dbReference type="ARBA" id="ARBA00009928"/>
    </source>
</evidence>
<dbReference type="InterPro" id="IPR002227">
    <property type="entry name" value="Tyrosinase_Cu-bd"/>
</dbReference>
<comment type="cofactor">
    <cofactor evidence="1">
        <name>Zn(2+)</name>
        <dbReference type="ChEBI" id="CHEBI:29105"/>
    </cofactor>
</comment>
<organism evidence="22 23">
    <name type="scientific">Cyprinus carpio</name>
    <name type="common">Common carp</name>
    <dbReference type="NCBI Taxonomy" id="7962"/>
    <lineage>
        <taxon>Eukaryota</taxon>
        <taxon>Metazoa</taxon>
        <taxon>Chordata</taxon>
        <taxon>Craniata</taxon>
        <taxon>Vertebrata</taxon>
        <taxon>Euteleostomi</taxon>
        <taxon>Actinopterygii</taxon>
        <taxon>Neopterygii</taxon>
        <taxon>Teleostei</taxon>
        <taxon>Ostariophysi</taxon>
        <taxon>Cypriniformes</taxon>
        <taxon>Cyprinidae</taxon>
        <taxon>Cyprininae</taxon>
        <taxon>Cyprinus</taxon>
    </lineage>
</organism>
<keyword evidence="4" id="KW-0812">Transmembrane</keyword>
<evidence type="ECO:0000256" key="7">
    <source>
        <dbReference type="ARBA" id="ARBA00022833"/>
    </source>
</evidence>
<dbReference type="GO" id="GO:0048066">
    <property type="term" value="P:developmental pigmentation"/>
    <property type="evidence" value="ECO:0007669"/>
    <property type="project" value="TreeGrafter"/>
</dbReference>
<keyword evidence="11" id="KW-0325">Glycoprotein</keyword>
<sequence length="335" mass="38072">MRRSIVLAVIYSLGWIYLTEAQFPRVCCTVEAIVSKECCPALGSDPENVCGVLSGRGNCSEVHVDSKPWGGPYTLRNVDDRERWPTKFFNRTCRCFGIKITTENTEILGRQKIKNKIKDSLGPIIVKILDEYNRLVTLCNGTSEGSLRRGVMESTNVTLPTMNDVRSCLNLRDFDSPPYFTNSSFSFRNALEGYDKPDGELDSSVSNLHNLVHLFLNGTSALSHSAANDPIFLVLHAFTDAIFEEWMRRSRENASLPDEMAPIGHNRHYNMVPFFPPVTNEEIYITSEQLGYSYAVELEACIKKQTNITFHIEALYWSLIRFEKSTCTFFLNLYL</sequence>
<proteinExistence type="inferred from homology"/>
<dbReference type="GO" id="GO:0046872">
    <property type="term" value="F:metal ion binding"/>
    <property type="evidence" value="ECO:0007669"/>
    <property type="project" value="UniProtKB-KW"/>
</dbReference>
<accession>A0A8C1MHQ5</accession>
<feature type="signal peptide" evidence="20">
    <location>
        <begin position="1"/>
        <end position="21"/>
    </location>
</feature>
<reference evidence="22" key="1">
    <citation type="submission" date="2025-08" db="UniProtKB">
        <authorList>
            <consortium name="Ensembl"/>
        </authorList>
    </citation>
    <scope>IDENTIFICATION</scope>
</reference>
<comment type="similarity">
    <text evidence="3">Belongs to the tyrosinase family.</text>
</comment>
<evidence type="ECO:0000256" key="5">
    <source>
        <dbReference type="ARBA" id="ARBA00022723"/>
    </source>
</evidence>
<keyword evidence="10" id="KW-0472">Membrane</keyword>
<dbReference type="GO" id="GO:0021847">
    <property type="term" value="P:ventricular zone neuroblast division"/>
    <property type="evidence" value="ECO:0007669"/>
    <property type="project" value="TreeGrafter"/>
</dbReference>